<dbReference type="Gene3D" id="3.30.530.20">
    <property type="match status" value="1"/>
</dbReference>
<feature type="domain" description="Activator of Hsp90 ATPase homologue 1/2-like C-terminal" evidence="2">
    <location>
        <begin position="26"/>
        <end position="163"/>
    </location>
</feature>
<evidence type="ECO:0000313" key="4">
    <source>
        <dbReference type="Proteomes" id="UP000260644"/>
    </source>
</evidence>
<dbReference type="RefSeq" id="WP_116976082.1">
    <property type="nucleotide sequence ID" value="NZ_QPMM01000006.1"/>
</dbReference>
<accession>A0A3E1YAE8</accession>
<dbReference type="EMBL" id="QPMM01000006">
    <property type="protein sequence ID" value="RFS22689.1"/>
    <property type="molecule type" value="Genomic_DNA"/>
</dbReference>
<gene>
    <name evidence="3" type="ORF">DVR12_12910</name>
</gene>
<proteinExistence type="inferred from homology"/>
<keyword evidence="4" id="KW-1185">Reference proteome</keyword>
<comment type="caution">
    <text evidence="3">The sequence shown here is derived from an EMBL/GenBank/DDBJ whole genome shotgun (WGS) entry which is preliminary data.</text>
</comment>
<dbReference type="OrthoDB" id="9795306at2"/>
<dbReference type="SUPFAM" id="SSF55961">
    <property type="entry name" value="Bet v1-like"/>
    <property type="match status" value="1"/>
</dbReference>
<dbReference type="InterPro" id="IPR013538">
    <property type="entry name" value="ASHA1/2-like_C"/>
</dbReference>
<reference evidence="3 4" key="1">
    <citation type="submission" date="2018-07" db="EMBL/GenBank/DDBJ databases">
        <title>Chitinophaga K2CV101002-2 sp. nov., isolated from a monsoon evergreen broad-leaved forest soil.</title>
        <authorList>
            <person name="Lv Y."/>
        </authorList>
    </citation>
    <scope>NUCLEOTIDE SEQUENCE [LARGE SCALE GENOMIC DNA]</scope>
    <source>
        <strain evidence="3 4">GDMCC 1.1288</strain>
    </source>
</reference>
<dbReference type="Proteomes" id="UP000260644">
    <property type="component" value="Unassembled WGS sequence"/>
</dbReference>
<dbReference type="InterPro" id="IPR023393">
    <property type="entry name" value="START-like_dom_sf"/>
</dbReference>
<dbReference type="Pfam" id="PF08327">
    <property type="entry name" value="AHSA1"/>
    <property type="match status" value="1"/>
</dbReference>
<evidence type="ECO:0000313" key="3">
    <source>
        <dbReference type="EMBL" id="RFS22689.1"/>
    </source>
</evidence>
<name>A0A3E1YAE8_9BACT</name>
<evidence type="ECO:0000256" key="1">
    <source>
        <dbReference type="ARBA" id="ARBA00006817"/>
    </source>
</evidence>
<dbReference type="AlphaFoldDB" id="A0A3E1YAE8"/>
<organism evidence="3 4">
    <name type="scientific">Chitinophaga silvatica</name>
    <dbReference type="NCBI Taxonomy" id="2282649"/>
    <lineage>
        <taxon>Bacteria</taxon>
        <taxon>Pseudomonadati</taxon>
        <taxon>Bacteroidota</taxon>
        <taxon>Chitinophagia</taxon>
        <taxon>Chitinophagales</taxon>
        <taxon>Chitinophagaceae</taxon>
        <taxon>Chitinophaga</taxon>
    </lineage>
</organism>
<protein>
    <submittedName>
        <fullName evidence="3">SRPBCC domain-containing protein</fullName>
    </submittedName>
</protein>
<sequence length="169" mass="19552">MKHNLQFDFVADKQKNTLTIRREFLADRELVWDCYTKSELLDQWFAPAPLTTKTKSMDFREGGHWHYAMVEPNGTEYWGLTDYLKIKPVDYYTALDAFSNEAGEINTALPRAEWLVTFTDKGENALVETIVTYKSLSDLEQVIQMGMEQGMIATLEKLDNLLEKLTGRK</sequence>
<evidence type="ECO:0000259" key="2">
    <source>
        <dbReference type="Pfam" id="PF08327"/>
    </source>
</evidence>
<comment type="similarity">
    <text evidence="1">Belongs to the AHA1 family.</text>
</comment>
<dbReference type="CDD" id="cd07814">
    <property type="entry name" value="SRPBCC_CalC_Aha1-like"/>
    <property type="match status" value="1"/>
</dbReference>